<proteinExistence type="predicted"/>
<sequence>MISLQRRRSKSARRMPGARIKHKFELLLLVLSILLLFIHPFFHGLCKFSQRSPSIPIIFGFL</sequence>
<protein>
    <submittedName>
        <fullName evidence="1">Uncharacterized protein</fullName>
    </submittedName>
</protein>
<evidence type="ECO:0000313" key="1">
    <source>
        <dbReference type="EMBL" id="ULU11036.1"/>
    </source>
</evidence>
<accession>A0AAE9IYG1</accession>
<organism evidence="1 2">
    <name type="scientific">Caenorhabditis briggsae</name>
    <dbReference type="NCBI Taxonomy" id="6238"/>
    <lineage>
        <taxon>Eukaryota</taxon>
        <taxon>Metazoa</taxon>
        <taxon>Ecdysozoa</taxon>
        <taxon>Nematoda</taxon>
        <taxon>Chromadorea</taxon>
        <taxon>Rhabditida</taxon>
        <taxon>Rhabditina</taxon>
        <taxon>Rhabditomorpha</taxon>
        <taxon>Rhabditoidea</taxon>
        <taxon>Rhabditidae</taxon>
        <taxon>Peloderinae</taxon>
        <taxon>Caenorhabditis</taxon>
    </lineage>
</organism>
<dbReference type="AlphaFoldDB" id="A0AAE9IYG1"/>
<reference evidence="1 2" key="1">
    <citation type="submission" date="2022-05" db="EMBL/GenBank/DDBJ databases">
        <title>Chromosome-level reference genomes for two strains of Caenorhabditis briggsae: an improved platform for comparative genomics.</title>
        <authorList>
            <person name="Stevens L."/>
            <person name="Andersen E.C."/>
        </authorList>
    </citation>
    <scope>NUCLEOTIDE SEQUENCE [LARGE SCALE GENOMIC DNA]</scope>
    <source>
        <strain evidence="1">QX1410_ONT</strain>
        <tissue evidence="1">Whole-organism</tissue>
    </source>
</reference>
<dbReference type="EMBL" id="CP090891">
    <property type="protein sequence ID" value="ULU11036.1"/>
    <property type="molecule type" value="Genomic_DNA"/>
</dbReference>
<evidence type="ECO:0000313" key="2">
    <source>
        <dbReference type="Proteomes" id="UP000827892"/>
    </source>
</evidence>
<dbReference type="Proteomes" id="UP000827892">
    <property type="component" value="Chromosome I"/>
</dbReference>
<gene>
    <name evidence="1" type="ORF">L3Y34_014918</name>
</gene>
<name>A0AAE9IYG1_CAEBR</name>